<organism evidence="1 2">
    <name type="scientific">Symbiodinium microadriaticum</name>
    <name type="common">Dinoflagellate</name>
    <name type="synonym">Zooxanthella microadriatica</name>
    <dbReference type="NCBI Taxonomy" id="2951"/>
    <lineage>
        <taxon>Eukaryota</taxon>
        <taxon>Sar</taxon>
        <taxon>Alveolata</taxon>
        <taxon>Dinophyceae</taxon>
        <taxon>Suessiales</taxon>
        <taxon>Symbiodiniaceae</taxon>
        <taxon>Symbiodinium</taxon>
    </lineage>
</organism>
<name>A0A1Q9DN52_SYMMI</name>
<dbReference type="PANTHER" id="PTHR45982:SF1">
    <property type="entry name" value="REGULATOR OF CHROMOSOME CONDENSATION"/>
    <property type="match status" value="1"/>
</dbReference>
<protein>
    <submittedName>
        <fullName evidence="1">Putative E3 ubiquitin-protein ligase HERC2</fullName>
    </submittedName>
</protein>
<dbReference type="SUPFAM" id="SSF50985">
    <property type="entry name" value="RCC1/BLIP-II"/>
    <property type="match status" value="3"/>
</dbReference>
<dbReference type="OrthoDB" id="422351at2759"/>
<evidence type="ECO:0000313" key="1">
    <source>
        <dbReference type="EMBL" id="OLP96579.1"/>
    </source>
</evidence>
<accession>A0A1Q9DN52</accession>
<comment type="caution">
    <text evidence="1">The sequence shown here is derived from an EMBL/GenBank/DDBJ whole genome shotgun (WGS) entry which is preliminary data.</text>
</comment>
<sequence length="605" mass="63943">MSTSCGLDPIIDLQVNLPGLAVVQISVDQKEDLPALLRITKTAILPRDRDKVSQLISPRGARPLRPGLSLRRAGLRCGDVLVAPQMPVPELAVTSGSFAALRAGSVTTWGRDPKPGDDVVESGEDLQSGVVEITAHVSAFAALKADGTVTCWGSAATGGRTPRQISQVKRIFHTDRAFAALCNDGSVVCWGDQLCGGDPGEAAKELQSEVEFIFSSSRAFAALKRGGAVVTWGEGLSGGNCGSVADQLREGVQHIYSTQGAFVAIKEDGDVVAWGSSVDGGDASRVASELRRQAIRDVYTTASAFAAFMKDGSLVTWGNARNGGSSIGVAPEVLRRGGLRSIAAAEAAFAAICADGSVVAWGVPEWGGRCTSFCERLTEVRFLSATRRAFAAQRVDGAVICWGDAGSGANTEQVQGQLQCDIGIVFSTARAFAALSLEGELVAWGSPGDGGDCAAARPLLTSGVRHIYATDGSFMAFTAEDAGVAWGDVGLRQHPEPEAEESFDAEADAMLLVCLEFRSFLYALPDDSDDGREASILAGPNDALVQVPPPVQFASNWWRMLTYAGYSNWVATEDTESFTRQGRYVPLPLMQELNLHKIVCFSTEL</sequence>
<gene>
    <name evidence="1" type="primary">HERC2</name>
    <name evidence="1" type="ORF">AK812_SmicGene21182</name>
</gene>
<dbReference type="InterPro" id="IPR051553">
    <property type="entry name" value="Ran_GTPase-activating"/>
</dbReference>
<dbReference type="Gene3D" id="2.130.10.30">
    <property type="entry name" value="Regulator of chromosome condensation 1/beta-lactamase-inhibitor protein II"/>
    <property type="match status" value="2"/>
</dbReference>
<dbReference type="AlphaFoldDB" id="A0A1Q9DN52"/>
<dbReference type="Proteomes" id="UP000186817">
    <property type="component" value="Unassembled WGS sequence"/>
</dbReference>
<evidence type="ECO:0000313" key="2">
    <source>
        <dbReference type="Proteomes" id="UP000186817"/>
    </source>
</evidence>
<reference evidence="1 2" key="1">
    <citation type="submission" date="2016-02" db="EMBL/GenBank/DDBJ databases">
        <title>Genome analysis of coral dinoflagellate symbionts highlights evolutionary adaptations to a symbiotic lifestyle.</title>
        <authorList>
            <person name="Aranda M."/>
            <person name="Li Y."/>
            <person name="Liew Y.J."/>
            <person name="Baumgarten S."/>
            <person name="Simakov O."/>
            <person name="Wilson M."/>
            <person name="Piel J."/>
            <person name="Ashoor H."/>
            <person name="Bougouffa S."/>
            <person name="Bajic V.B."/>
            <person name="Ryu T."/>
            <person name="Ravasi T."/>
            <person name="Bayer T."/>
            <person name="Micklem G."/>
            <person name="Kim H."/>
            <person name="Bhak J."/>
            <person name="Lajeunesse T.C."/>
            <person name="Voolstra C.R."/>
        </authorList>
    </citation>
    <scope>NUCLEOTIDE SEQUENCE [LARGE SCALE GENOMIC DNA]</scope>
    <source>
        <strain evidence="1 2">CCMP2467</strain>
    </source>
</reference>
<dbReference type="PANTHER" id="PTHR45982">
    <property type="entry name" value="REGULATOR OF CHROMOSOME CONDENSATION"/>
    <property type="match status" value="1"/>
</dbReference>
<proteinExistence type="predicted"/>
<dbReference type="EMBL" id="LSRX01000462">
    <property type="protein sequence ID" value="OLP96579.1"/>
    <property type="molecule type" value="Genomic_DNA"/>
</dbReference>
<keyword evidence="2" id="KW-1185">Reference proteome</keyword>
<dbReference type="InterPro" id="IPR009091">
    <property type="entry name" value="RCC1/BLIP-II"/>
</dbReference>